<name>A0A6H5G5M5_9HEMI</name>
<dbReference type="EMBL" id="CADCXU010006013">
    <property type="protein sequence ID" value="CAA9997821.1"/>
    <property type="molecule type" value="Genomic_DNA"/>
</dbReference>
<sequence>MEGFERIPRPPSNPECPQTTNAGLFPNDVVAQSRDRYQPSANAIHALQELSATSSAATRYPYPLPAHSNPNLPYSNHGVSTEILRSNSQPPEIWRGHHDHLYKLADAQTQTEPALDII</sequence>
<feature type="region of interest" description="Disordered" evidence="1">
    <location>
        <begin position="1"/>
        <end position="24"/>
    </location>
</feature>
<dbReference type="Proteomes" id="UP000479000">
    <property type="component" value="Unassembled WGS sequence"/>
</dbReference>
<dbReference type="AlphaFoldDB" id="A0A6H5G5M5"/>
<organism evidence="2 3">
    <name type="scientific">Nesidiocoris tenuis</name>
    <dbReference type="NCBI Taxonomy" id="355587"/>
    <lineage>
        <taxon>Eukaryota</taxon>
        <taxon>Metazoa</taxon>
        <taxon>Ecdysozoa</taxon>
        <taxon>Arthropoda</taxon>
        <taxon>Hexapoda</taxon>
        <taxon>Insecta</taxon>
        <taxon>Pterygota</taxon>
        <taxon>Neoptera</taxon>
        <taxon>Paraneoptera</taxon>
        <taxon>Hemiptera</taxon>
        <taxon>Heteroptera</taxon>
        <taxon>Panheteroptera</taxon>
        <taxon>Cimicomorpha</taxon>
        <taxon>Miridae</taxon>
        <taxon>Dicyphina</taxon>
        <taxon>Nesidiocoris</taxon>
    </lineage>
</organism>
<feature type="non-terminal residue" evidence="2">
    <location>
        <position position="118"/>
    </location>
</feature>
<dbReference type="OrthoDB" id="432483at2759"/>
<evidence type="ECO:0000313" key="2">
    <source>
        <dbReference type="EMBL" id="CAA9997821.1"/>
    </source>
</evidence>
<evidence type="ECO:0000313" key="3">
    <source>
        <dbReference type="Proteomes" id="UP000479000"/>
    </source>
</evidence>
<gene>
    <name evidence="2" type="ORF">NTEN_LOCUS4115</name>
</gene>
<reference evidence="2 3" key="1">
    <citation type="submission" date="2020-02" db="EMBL/GenBank/DDBJ databases">
        <authorList>
            <person name="Ferguson B K."/>
        </authorList>
    </citation>
    <scope>NUCLEOTIDE SEQUENCE [LARGE SCALE GENOMIC DNA]</scope>
</reference>
<keyword evidence="3" id="KW-1185">Reference proteome</keyword>
<protein>
    <submittedName>
        <fullName evidence="2">Uncharacterized protein</fullName>
    </submittedName>
</protein>
<proteinExistence type="predicted"/>
<accession>A0A6H5G5M5</accession>
<evidence type="ECO:0000256" key="1">
    <source>
        <dbReference type="SAM" id="MobiDB-lite"/>
    </source>
</evidence>